<comment type="caution">
    <text evidence="1">The sequence shown here is derived from an EMBL/GenBank/DDBJ whole genome shotgun (WGS) entry which is preliminary data.</text>
</comment>
<sequence>MSRGYLGNLASNPAYAGSTKDWYVTLVQSSCYWYDLIVNPPDFVDTKDSISSQLKHLRARVEQTLEKRFIYFFASRVKVRFDTTRPPKYSFWKKWLVITLLVGRDRKRHTIKIKFCGPDGCPITPRVEVSERFIRITHSDNVSETFSVHDFLQAFDIGMGIATQVHYVGITKDPAVRPLSRKHRGITDTLYNVSNEENDFFVFINLFKVLSNANNDACGLHFVVANSMIDEIPTKEEGLIVESALIAYFDCASQHLNREKERALLSNQLASLAEEHKIESVSVHLEMKSPNEYFVFGSGAAPAALSHSFLYRHINGNVEVERFASEGELRARLEKPHDA</sequence>
<name>A0A0F9VDU9_9ZZZZ</name>
<organism evidence="1">
    <name type="scientific">marine sediment metagenome</name>
    <dbReference type="NCBI Taxonomy" id="412755"/>
    <lineage>
        <taxon>unclassified sequences</taxon>
        <taxon>metagenomes</taxon>
        <taxon>ecological metagenomes</taxon>
    </lineage>
</organism>
<accession>A0A0F9VDU9</accession>
<gene>
    <name evidence="1" type="ORF">LCGC14_0097190</name>
</gene>
<dbReference type="EMBL" id="LAZR01000027">
    <property type="protein sequence ID" value="KKO03306.1"/>
    <property type="molecule type" value="Genomic_DNA"/>
</dbReference>
<evidence type="ECO:0000313" key="1">
    <source>
        <dbReference type="EMBL" id="KKO03306.1"/>
    </source>
</evidence>
<proteinExistence type="predicted"/>
<dbReference type="AlphaFoldDB" id="A0A0F9VDU9"/>
<protein>
    <submittedName>
        <fullName evidence="1">Uncharacterized protein</fullName>
    </submittedName>
</protein>
<reference evidence="1" key="1">
    <citation type="journal article" date="2015" name="Nature">
        <title>Complex archaea that bridge the gap between prokaryotes and eukaryotes.</title>
        <authorList>
            <person name="Spang A."/>
            <person name="Saw J.H."/>
            <person name="Jorgensen S.L."/>
            <person name="Zaremba-Niedzwiedzka K."/>
            <person name="Martijn J."/>
            <person name="Lind A.E."/>
            <person name="van Eijk R."/>
            <person name="Schleper C."/>
            <person name="Guy L."/>
            <person name="Ettema T.J."/>
        </authorList>
    </citation>
    <scope>NUCLEOTIDE SEQUENCE</scope>
</reference>